<dbReference type="InterPro" id="IPR050600">
    <property type="entry name" value="SETD3_SETD6_MTase"/>
</dbReference>
<dbReference type="EMBL" id="GL996512">
    <property type="protein sequence ID" value="EGV65954.1"/>
    <property type="molecule type" value="Genomic_DNA"/>
</dbReference>
<dbReference type="GeneID" id="18245511"/>
<reference evidence="1 2" key="1">
    <citation type="journal article" date="2011" name="Proc. Natl. Acad. Sci. U.S.A.">
        <title>Comparative genomics of xylose-fermenting fungi for enhanced biofuel production.</title>
        <authorList>
            <person name="Wohlbach D.J."/>
            <person name="Kuo A."/>
            <person name="Sato T.K."/>
            <person name="Potts K.M."/>
            <person name="Salamov A.A."/>
            <person name="LaButti K.M."/>
            <person name="Sun H."/>
            <person name="Clum A."/>
            <person name="Pangilinan J.L."/>
            <person name="Lindquist E.A."/>
            <person name="Lucas S."/>
            <person name="Lapidus A."/>
            <person name="Jin M."/>
            <person name="Gunawan C."/>
            <person name="Balan V."/>
            <person name="Dale B.E."/>
            <person name="Jeffries T.W."/>
            <person name="Zinkel R."/>
            <person name="Barry K.W."/>
            <person name="Grigoriev I.V."/>
            <person name="Gasch A.P."/>
        </authorList>
    </citation>
    <scope>NUCLEOTIDE SEQUENCE [LARGE SCALE GENOMIC DNA]</scope>
    <source>
        <strain evidence="2">ATCC 10573 / BCRC 21748 / CBS 615 / JCM 9827 / NBRC 10315 / NRRL Y-1498 / VKM Y-70</strain>
    </source>
</reference>
<dbReference type="RefSeq" id="XP_006684528.1">
    <property type="nucleotide sequence ID" value="XM_006684465.1"/>
</dbReference>
<gene>
    <name evidence="1" type="ORF">CANTEDRAFT_101893</name>
</gene>
<dbReference type="PANTHER" id="PTHR13271">
    <property type="entry name" value="UNCHARACTERIZED PUTATIVE METHYLTRANSFERASE"/>
    <property type="match status" value="1"/>
</dbReference>
<keyword evidence="2" id="KW-1185">Reference proteome</keyword>
<dbReference type="STRING" id="590646.G3AYX5"/>
<dbReference type="eggNOG" id="KOG1337">
    <property type="taxonomic scope" value="Eukaryota"/>
</dbReference>
<dbReference type="InterPro" id="IPR046341">
    <property type="entry name" value="SET_dom_sf"/>
</dbReference>
<organism evidence="2">
    <name type="scientific">Candida tenuis (strain ATCC 10573 / BCRC 21748 / CBS 615 / JCM 9827 / NBRC 10315 / NRRL Y-1498 / VKM Y-70)</name>
    <name type="common">Yeast</name>
    <name type="synonym">Yamadazyma tenuis</name>
    <dbReference type="NCBI Taxonomy" id="590646"/>
    <lineage>
        <taxon>Eukaryota</taxon>
        <taxon>Fungi</taxon>
        <taxon>Dikarya</taxon>
        <taxon>Ascomycota</taxon>
        <taxon>Saccharomycotina</taxon>
        <taxon>Pichiomycetes</taxon>
        <taxon>Debaryomycetaceae</taxon>
        <taxon>Yamadazyma</taxon>
    </lineage>
</organism>
<proteinExistence type="predicted"/>
<dbReference type="Gene3D" id="3.90.1410.10">
    <property type="entry name" value="set domain protein methyltransferase, domain 1"/>
    <property type="match status" value="1"/>
</dbReference>
<dbReference type="SUPFAM" id="SSF82199">
    <property type="entry name" value="SET domain"/>
    <property type="match status" value="1"/>
</dbReference>
<name>G3AYX5_CANTC</name>
<accession>G3AYX5</accession>
<sequence>MASISGLLQWCKENGTLLSPRVEFKNIDATNIGGFFQNSEKEAADDLEDEHIRLPLKLAITVSDAIKSFSDGNEADTFTNISNKTSNINSLLKLFLAREKSEKYLSKSFYQPYLTLLPSLTDINSPYTWSPEDKESLRGTNLGSALKENLAALVEEWWQVINLLPESIDKPEQHFVNMKFYYEFKFHQEKDLYELFNTEQDFNNWTSFTNYLWSSLILKSRSFPAYLIKNVDKEKDIKMDEAMLLPVVDLLNHSMKADVEWSVTRTGGTDFFNFKSNSALVGRELFNNYGRKGNEELLLAYGFCIEGNEADTTALKIKIPVEMLPELEQAGVKLPRLSDYTTAVVRTDEPTPDNKGDYSEFSDGLLFFVTVNNVPENLISLFQQLVKTPWETDITLRTKLAGINHLRQALESKITIINEIKKPSAQSANTRNIDIYVSSQKQILNSAVKILKRKEKDILVDPEVKPNLVTLKTVYKKDKKFADALLVSLGVTSYEQLIEHSFQDQAWLLFLIRCHNKKEYADEEENYLPDWIHDSFERMTKEHTITAEEIVQYQELYESLVIPLTSTAPDVFNRGVWTVEQLIISARLLDTISFVRGKKQECILVKT</sequence>
<dbReference type="OrthoDB" id="42889at2759"/>
<dbReference type="AlphaFoldDB" id="G3AYX5"/>
<dbReference type="KEGG" id="cten:18245511"/>
<dbReference type="GO" id="GO:0005634">
    <property type="term" value="C:nucleus"/>
    <property type="evidence" value="ECO:0007669"/>
    <property type="project" value="TreeGrafter"/>
</dbReference>
<evidence type="ECO:0000313" key="1">
    <source>
        <dbReference type="EMBL" id="EGV65954.1"/>
    </source>
</evidence>
<protein>
    <submittedName>
        <fullName evidence="1">Uncharacterized protein</fullName>
    </submittedName>
</protein>
<dbReference type="PANTHER" id="PTHR13271:SF147">
    <property type="entry name" value="PROTEIN-LYSINE N-METHYLTRANSFERASE EFM1-RELATED"/>
    <property type="match status" value="1"/>
</dbReference>
<evidence type="ECO:0000313" key="2">
    <source>
        <dbReference type="Proteomes" id="UP000000707"/>
    </source>
</evidence>
<dbReference type="HOGENOM" id="CLU_030667_1_0_1"/>
<dbReference type="Proteomes" id="UP000000707">
    <property type="component" value="Unassembled WGS sequence"/>
</dbReference>
<dbReference type="GO" id="GO:0016279">
    <property type="term" value="F:protein-lysine N-methyltransferase activity"/>
    <property type="evidence" value="ECO:0007669"/>
    <property type="project" value="TreeGrafter"/>
</dbReference>